<evidence type="ECO:0000313" key="2">
    <source>
        <dbReference type="EMBL" id="SVA87103.1"/>
    </source>
</evidence>
<organism evidence="2">
    <name type="scientific">marine metagenome</name>
    <dbReference type="NCBI Taxonomy" id="408172"/>
    <lineage>
        <taxon>unclassified sequences</taxon>
        <taxon>metagenomes</taxon>
        <taxon>ecological metagenomes</taxon>
    </lineage>
</organism>
<feature type="domain" description="LTD" evidence="1">
    <location>
        <begin position="36"/>
        <end position="149"/>
    </location>
</feature>
<dbReference type="EMBL" id="UINC01020835">
    <property type="protein sequence ID" value="SVA87103.1"/>
    <property type="molecule type" value="Genomic_DNA"/>
</dbReference>
<reference evidence="2" key="1">
    <citation type="submission" date="2018-05" db="EMBL/GenBank/DDBJ databases">
        <authorList>
            <person name="Lanie J.A."/>
            <person name="Ng W.-L."/>
            <person name="Kazmierczak K.M."/>
            <person name="Andrzejewski T.M."/>
            <person name="Davidsen T.M."/>
            <person name="Wayne K.J."/>
            <person name="Tettelin H."/>
            <person name="Glass J.I."/>
            <person name="Rusch D."/>
            <person name="Podicherti R."/>
            <person name="Tsui H.-C.T."/>
            <person name="Winkler M.E."/>
        </authorList>
    </citation>
    <scope>NUCLEOTIDE SEQUENCE</scope>
</reference>
<evidence type="ECO:0000259" key="1">
    <source>
        <dbReference type="PROSITE" id="PS51841"/>
    </source>
</evidence>
<dbReference type="SUPFAM" id="SSF74853">
    <property type="entry name" value="Lamin A/C globular tail domain"/>
    <property type="match status" value="1"/>
</dbReference>
<proteinExistence type="predicted"/>
<feature type="non-terminal residue" evidence="2">
    <location>
        <position position="469"/>
    </location>
</feature>
<sequence length="469" mass="51640">MGIIHQTKQGTGLRAVSLNGRLAKRAVLFAACWVATWPLFGGVVINEIHYHPTSEDVREEFVELHNTGDEAVNLERWSLRRGVRFDFPKAIVPAHGYLVIAADADVFAARHPGVQPVVGGWNGVLSNRGETVRLEDAAGKTIDSVSYADEGEWAIRQQGLPHYKHQGWDWLAEHDGGGKSLELVNPTLSNKHGQNWAASTVGAGTPGAANSVLNADAAPMILEVRHSPIVPRSTSRVQITARLIDEQKAGLTAELFYRPDSAEAFQSAPLLDDGAHGDGLAGDGLFGLSIPAYPDGTVVEFYVRARDEQNNSRSYPAVSVPDDEPRANLLYQVDDSAADDSLPFYRIIMTRAERDYFLNMVRNPTGRFSDVRMNATFVSRMSGRQEIRYLVDIRNRGNGSRWKSPNNYRVDFPSDTPWHGVEKINLNAQYPYIQLLGSALCQQAGLLVSRSRLVRVRLNGVDTAVAGYP</sequence>
<protein>
    <recommendedName>
        <fullName evidence="1">LTD domain-containing protein</fullName>
    </recommendedName>
</protein>
<gene>
    <name evidence="2" type="ORF">METZ01_LOCUS139957</name>
</gene>
<dbReference type="AlphaFoldDB" id="A0A381ZEB2"/>
<dbReference type="InterPro" id="IPR001322">
    <property type="entry name" value="Lamin_tail_dom"/>
</dbReference>
<dbReference type="NCBIfam" id="NF041940">
    <property type="entry name" value="choice_anch_X"/>
    <property type="match status" value="1"/>
</dbReference>
<dbReference type="Pfam" id="PF00932">
    <property type="entry name" value="LTD"/>
    <property type="match status" value="1"/>
</dbReference>
<dbReference type="InterPro" id="IPR036415">
    <property type="entry name" value="Lamin_tail_dom_sf"/>
</dbReference>
<accession>A0A381ZEB2</accession>
<name>A0A381ZEB2_9ZZZZ</name>
<dbReference type="PROSITE" id="PS51841">
    <property type="entry name" value="LTD"/>
    <property type="match status" value="1"/>
</dbReference>
<dbReference type="Gene3D" id="2.60.40.1260">
    <property type="entry name" value="Lamin Tail domain"/>
    <property type="match status" value="1"/>
</dbReference>